<accession>A0ABV0J3H4</accession>
<evidence type="ECO:0000313" key="8">
    <source>
        <dbReference type="Proteomes" id="UP001464891"/>
    </source>
</evidence>
<evidence type="ECO:0000313" key="7">
    <source>
        <dbReference type="EMBL" id="MEP0815798.1"/>
    </source>
</evidence>
<dbReference type="HAMAP" id="MF_00651">
    <property type="entry name" value="Nuclease_YqgF"/>
    <property type="match status" value="1"/>
</dbReference>
<evidence type="ECO:0000259" key="6">
    <source>
        <dbReference type="SMART" id="SM00732"/>
    </source>
</evidence>
<dbReference type="RefSeq" id="WP_190431335.1">
    <property type="nucleotide sequence ID" value="NZ_JAMPKM010000001.1"/>
</dbReference>
<name>A0ABV0J3H4_9CYAN</name>
<dbReference type="InterPro" id="IPR006641">
    <property type="entry name" value="YqgF/RNaseH-like_dom"/>
</dbReference>
<keyword evidence="2 5" id="KW-0690">Ribosome biogenesis</keyword>
<comment type="caution">
    <text evidence="7">The sequence shown here is derived from an EMBL/GenBank/DDBJ whole genome shotgun (WGS) entry which is preliminary data.</text>
</comment>
<dbReference type="InterPro" id="IPR005227">
    <property type="entry name" value="YqgF"/>
</dbReference>
<dbReference type="CDD" id="cd16964">
    <property type="entry name" value="YqgF"/>
    <property type="match status" value="1"/>
</dbReference>
<dbReference type="InterPro" id="IPR012337">
    <property type="entry name" value="RNaseH-like_sf"/>
</dbReference>
<keyword evidence="8" id="KW-1185">Reference proteome</keyword>
<feature type="domain" description="YqgF/RNase H-like" evidence="6">
    <location>
        <begin position="4"/>
        <end position="104"/>
    </location>
</feature>
<dbReference type="PANTHER" id="PTHR33317:SF4">
    <property type="entry name" value="POLYNUCLEOTIDYL TRANSFERASE, RIBONUCLEASE H-LIKE SUPERFAMILY PROTEIN"/>
    <property type="match status" value="1"/>
</dbReference>
<comment type="similarity">
    <text evidence="5">Belongs to the YqgF HJR family.</text>
</comment>
<keyword evidence="4 5" id="KW-0378">Hydrolase</keyword>
<organism evidence="7 8">
    <name type="scientific">Trichocoleus desertorum GB2-A4</name>
    <dbReference type="NCBI Taxonomy" id="2933944"/>
    <lineage>
        <taxon>Bacteria</taxon>
        <taxon>Bacillati</taxon>
        <taxon>Cyanobacteriota</taxon>
        <taxon>Cyanophyceae</taxon>
        <taxon>Leptolyngbyales</taxon>
        <taxon>Trichocoleusaceae</taxon>
        <taxon>Trichocoleus</taxon>
    </lineage>
</organism>
<dbReference type="Gene3D" id="3.30.420.140">
    <property type="entry name" value="YqgF/RNase H-like domain"/>
    <property type="match status" value="1"/>
</dbReference>
<dbReference type="SMART" id="SM00732">
    <property type="entry name" value="YqgFc"/>
    <property type="match status" value="1"/>
</dbReference>
<evidence type="ECO:0000256" key="5">
    <source>
        <dbReference type="HAMAP-Rule" id="MF_00651"/>
    </source>
</evidence>
<comment type="subcellular location">
    <subcellularLocation>
        <location evidence="5">Cytoplasm</location>
    </subcellularLocation>
</comment>
<protein>
    <recommendedName>
        <fullName evidence="5">Putative pre-16S rRNA nuclease</fullName>
        <ecNumber evidence="5">3.1.-.-</ecNumber>
    </recommendedName>
</protein>
<proteinExistence type="inferred from homology"/>
<sequence length="156" mass="17281">MARISALGLDVGRKRIGVAGCDGTGLIATGLTTIEYKSFVQVVDQLRDLIQQRQVQVLVVGLPYSMDGSLGFQAKQVQKFAKRLTAALQLPVEYMDERLTSFQAEQLLQAENISPSRNKALIDRKAAALILQQWLDQRRSQKMQDSAMTTPNSALM</sequence>
<evidence type="ECO:0000256" key="2">
    <source>
        <dbReference type="ARBA" id="ARBA00022517"/>
    </source>
</evidence>
<dbReference type="NCBIfam" id="TIGR00250">
    <property type="entry name" value="RNAse_H_YqgF"/>
    <property type="match status" value="1"/>
</dbReference>
<dbReference type="Proteomes" id="UP001464891">
    <property type="component" value="Unassembled WGS sequence"/>
</dbReference>
<keyword evidence="1 5" id="KW-0963">Cytoplasm</keyword>
<dbReference type="EMBL" id="JAMPKM010000001">
    <property type="protein sequence ID" value="MEP0815798.1"/>
    <property type="molecule type" value="Genomic_DNA"/>
</dbReference>
<dbReference type="Pfam" id="PF03652">
    <property type="entry name" value="RuvX"/>
    <property type="match status" value="1"/>
</dbReference>
<keyword evidence="3 5" id="KW-0540">Nuclease</keyword>
<evidence type="ECO:0000256" key="3">
    <source>
        <dbReference type="ARBA" id="ARBA00022722"/>
    </source>
</evidence>
<reference evidence="7 8" key="1">
    <citation type="submission" date="2022-04" db="EMBL/GenBank/DDBJ databases">
        <title>Positive selection, recombination, and allopatry shape intraspecific diversity of widespread and dominant cyanobacteria.</title>
        <authorList>
            <person name="Wei J."/>
            <person name="Shu W."/>
            <person name="Hu C."/>
        </authorList>
    </citation>
    <scope>NUCLEOTIDE SEQUENCE [LARGE SCALE GENOMIC DNA]</scope>
    <source>
        <strain evidence="7 8">GB2-A4</strain>
    </source>
</reference>
<dbReference type="PANTHER" id="PTHR33317">
    <property type="entry name" value="POLYNUCLEOTIDYL TRANSFERASE, RIBONUCLEASE H-LIKE SUPERFAMILY PROTEIN"/>
    <property type="match status" value="1"/>
</dbReference>
<dbReference type="SUPFAM" id="SSF53098">
    <property type="entry name" value="Ribonuclease H-like"/>
    <property type="match status" value="1"/>
</dbReference>
<dbReference type="InterPro" id="IPR037027">
    <property type="entry name" value="YqgF/RNaseH-like_dom_sf"/>
</dbReference>
<gene>
    <name evidence="7" type="primary">ruvX</name>
    <name evidence="7" type="ORF">NC998_01670</name>
</gene>
<comment type="function">
    <text evidence="5">Could be a nuclease involved in processing of the 5'-end of pre-16S rRNA.</text>
</comment>
<evidence type="ECO:0000256" key="1">
    <source>
        <dbReference type="ARBA" id="ARBA00022490"/>
    </source>
</evidence>
<dbReference type="EC" id="3.1.-.-" evidence="5"/>
<evidence type="ECO:0000256" key="4">
    <source>
        <dbReference type="ARBA" id="ARBA00022801"/>
    </source>
</evidence>